<keyword evidence="6 8" id="KW-0139">CF(1)</keyword>
<comment type="subcellular location">
    <subcellularLocation>
        <location evidence="8">Cell membrane</location>
        <topology evidence="8">Peripheral membrane protein</topology>
    </subcellularLocation>
    <subcellularLocation>
        <location evidence="1">Membrane</location>
    </subcellularLocation>
</comment>
<dbReference type="AlphaFoldDB" id="A0A919CM14"/>
<comment type="function">
    <text evidence="8">F(1)F(0) ATP synthase produces ATP from ADP in the presence of a proton or sodium gradient. F-type ATPases consist of two structural domains, F(1) containing the extramembraneous catalytic core and F(0) containing the membrane proton channel, linked together by a central stalk and a peripheral stalk. During catalysis, ATP synthesis in the catalytic domain of F(1) is coupled via a rotary mechanism of the central stalk subunits to proton translocation.</text>
</comment>
<evidence type="ECO:0000256" key="7">
    <source>
        <dbReference type="ARBA" id="ARBA00023310"/>
    </source>
</evidence>
<dbReference type="PROSITE" id="PS00389">
    <property type="entry name" value="ATPASE_DELTA"/>
    <property type="match status" value="1"/>
</dbReference>
<keyword evidence="4 8" id="KW-0406">Ion transport</keyword>
<comment type="function">
    <text evidence="8">This protein is part of the stalk that links CF(0) to CF(1). It either transmits conformational changes from CF(0) to CF(1) or is implicated in proton conduction.</text>
</comment>
<keyword evidence="2 8" id="KW-0813">Transport</keyword>
<keyword evidence="8" id="KW-1003">Cell membrane</keyword>
<comment type="similarity">
    <text evidence="8">Belongs to the ATPase delta chain family.</text>
</comment>
<comment type="caution">
    <text evidence="9">The sequence shown here is derived from an EMBL/GenBank/DDBJ whole genome shotgun (WGS) entry which is preliminary data.</text>
</comment>
<evidence type="ECO:0000256" key="4">
    <source>
        <dbReference type="ARBA" id="ARBA00023065"/>
    </source>
</evidence>
<dbReference type="Proteomes" id="UP000644693">
    <property type="component" value="Unassembled WGS sequence"/>
</dbReference>
<evidence type="ECO:0000256" key="2">
    <source>
        <dbReference type="ARBA" id="ARBA00022448"/>
    </source>
</evidence>
<dbReference type="NCBIfam" id="TIGR01145">
    <property type="entry name" value="ATP_synt_delta"/>
    <property type="match status" value="1"/>
</dbReference>
<gene>
    <name evidence="8 9" type="primary">atpH</name>
    <name evidence="9" type="ORF">GCM10007053_21090</name>
</gene>
<evidence type="ECO:0000256" key="8">
    <source>
        <dbReference type="HAMAP-Rule" id="MF_01416"/>
    </source>
</evidence>
<keyword evidence="7 8" id="KW-0066">ATP synthesis</keyword>
<evidence type="ECO:0000256" key="3">
    <source>
        <dbReference type="ARBA" id="ARBA00022781"/>
    </source>
</evidence>
<dbReference type="GO" id="GO:0005886">
    <property type="term" value="C:plasma membrane"/>
    <property type="evidence" value="ECO:0007669"/>
    <property type="project" value="UniProtKB-SubCell"/>
</dbReference>
<protein>
    <recommendedName>
        <fullName evidence="8">ATP synthase subunit delta</fullName>
    </recommendedName>
    <alternativeName>
        <fullName evidence="8">ATP synthase F(1) sector subunit delta</fullName>
    </alternativeName>
    <alternativeName>
        <fullName evidence="8">F-type ATPase subunit delta</fullName>
        <shortName evidence="8">F-ATPase subunit delta</shortName>
    </alternativeName>
</protein>
<keyword evidence="10" id="KW-1185">Reference proteome</keyword>
<dbReference type="InterPro" id="IPR020781">
    <property type="entry name" value="ATPase_OSCP/d_CS"/>
</dbReference>
<proteinExistence type="inferred from homology"/>
<dbReference type="EMBL" id="BMYM01000002">
    <property type="protein sequence ID" value="GHD34860.1"/>
    <property type="molecule type" value="Genomic_DNA"/>
</dbReference>
<dbReference type="Gene3D" id="1.10.520.20">
    <property type="entry name" value="N-terminal domain of the delta subunit of the F1F0-ATP synthase"/>
    <property type="match status" value="1"/>
</dbReference>
<dbReference type="SUPFAM" id="SSF47928">
    <property type="entry name" value="N-terminal domain of the delta subunit of the F1F0-ATP synthase"/>
    <property type="match status" value="1"/>
</dbReference>
<dbReference type="GO" id="GO:0046933">
    <property type="term" value="F:proton-transporting ATP synthase activity, rotational mechanism"/>
    <property type="evidence" value="ECO:0007669"/>
    <property type="project" value="UniProtKB-UniRule"/>
</dbReference>
<dbReference type="PRINTS" id="PR00125">
    <property type="entry name" value="ATPASEDELTA"/>
</dbReference>
<evidence type="ECO:0000256" key="1">
    <source>
        <dbReference type="ARBA" id="ARBA00004370"/>
    </source>
</evidence>
<dbReference type="PANTHER" id="PTHR11910">
    <property type="entry name" value="ATP SYNTHASE DELTA CHAIN"/>
    <property type="match status" value="1"/>
</dbReference>
<organism evidence="9 10">
    <name type="scientific">Parahalioglobus pacificus</name>
    <dbReference type="NCBI Taxonomy" id="930806"/>
    <lineage>
        <taxon>Bacteria</taxon>
        <taxon>Pseudomonadati</taxon>
        <taxon>Pseudomonadota</taxon>
        <taxon>Gammaproteobacteria</taxon>
        <taxon>Cellvibrionales</taxon>
        <taxon>Halieaceae</taxon>
        <taxon>Parahalioglobus</taxon>
    </lineage>
</organism>
<sequence length="177" mass="19331">MAELTTLARPYARAAFEYARDNSALDAWAEQLTLLAAVSEHETLQKVFASPAHKAEQQVAVLVEVCQGLSEAVVNFLSVLAENKRLALLPEIADLFTTFKANFERSVEVEVISAFELEDETTRRLSEALGRKLERSVNVRSTTDSSLLGGVLIRAGDLVIDGSVRGRLNKLAAAMNL</sequence>
<dbReference type="InterPro" id="IPR000711">
    <property type="entry name" value="ATPase_OSCP/dsu"/>
</dbReference>
<name>A0A919CM14_9GAMM</name>
<dbReference type="RefSeq" id="WP_189477766.1">
    <property type="nucleotide sequence ID" value="NZ_BMYM01000002.1"/>
</dbReference>
<accession>A0A919CM14</accession>
<evidence type="ECO:0000256" key="5">
    <source>
        <dbReference type="ARBA" id="ARBA00023136"/>
    </source>
</evidence>
<evidence type="ECO:0000313" key="9">
    <source>
        <dbReference type="EMBL" id="GHD34860.1"/>
    </source>
</evidence>
<dbReference type="HAMAP" id="MF_01416">
    <property type="entry name" value="ATP_synth_delta_bact"/>
    <property type="match status" value="1"/>
</dbReference>
<evidence type="ECO:0000313" key="10">
    <source>
        <dbReference type="Proteomes" id="UP000644693"/>
    </source>
</evidence>
<dbReference type="GO" id="GO:0045259">
    <property type="term" value="C:proton-transporting ATP synthase complex"/>
    <property type="evidence" value="ECO:0007669"/>
    <property type="project" value="UniProtKB-KW"/>
</dbReference>
<evidence type="ECO:0000256" key="6">
    <source>
        <dbReference type="ARBA" id="ARBA00023196"/>
    </source>
</evidence>
<keyword evidence="5 8" id="KW-0472">Membrane</keyword>
<dbReference type="NCBIfam" id="NF004402">
    <property type="entry name" value="PRK05758.2-2"/>
    <property type="match status" value="1"/>
</dbReference>
<dbReference type="Pfam" id="PF00213">
    <property type="entry name" value="OSCP"/>
    <property type="match status" value="1"/>
</dbReference>
<reference evidence="9" key="2">
    <citation type="submission" date="2020-09" db="EMBL/GenBank/DDBJ databases">
        <authorList>
            <person name="Sun Q."/>
            <person name="Kim S."/>
        </authorList>
    </citation>
    <scope>NUCLEOTIDE SEQUENCE</scope>
    <source>
        <strain evidence="9">KCTC 23430</strain>
    </source>
</reference>
<dbReference type="InterPro" id="IPR026015">
    <property type="entry name" value="ATP_synth_OSCP/delta_N_sf"/>
</dbReference>
<keyword evidence="3 8" id="KW-0375">Hydrogen ion transport</keyword>
<reference evidence="9" key="1">
    <citation type="journal article" date="2014" name="Int. J. Syst. Evol. Microbiol.">
        <title>Complete genome sequence of Corynebacterium casei LMG S-19264T (=DSM 44701T), isolated from a smear-ripened cheese.</title>
        <authorList>
            <consortium name="US DOE Joint Genome Institute (JGI-PGF)"/>
            <person name="Walter F."/>
            <person name="Albersmeier A."/>
            <person name="Kalinowski J."/>
            <person name="Ruckert C."/>
        </authorList>
    </citation>
    <scope>NUCLEOTIDE SEQUENCE</scope>
    <source>
        <strain evidence="9">KCTC 23430</strain>
    </source>
</reference>